<dbReference type="EMBL" id="LZLS01000013">
    <property type="protein sequence ID" value="OBK31020.1"/>
    <property type="molecule type" value="Genomic_DNA"/>
</dbReference>
<name>A0A1A3PBE6_MYCAS</name>
<dbReference type="AlphaFoldDB" id="A0A1A3PBE6"/>
<comment type="caution">
    <text evidence="2">The sequence shown here is derived from an EMBL/GenBank/DDBJ whole genome shotgun (WGS) entry which is preliminary data.</text>
</comment>
<dbReference type="Proteomes" id="UP000093928">
    <property type="component" value="Unassembled WGS sequence"/>
</dbReference>
<dbReference type="OrthoDB" id="4752448at2"/>
<accession>A0A1A3PBE6</accession>
<organism evidence="2 3">
    <name type="scientific">Mycobacterium asiaticum</name>
    <dbReference type="NCBI Taxonomy" id="1790"/>
    <lineage>
        <taxon>Bacteria</taxon>
        <taxon>Bacillati</taxon>
        <taxon>Actinomycetota</taxon>
        <taxon>Actinomycetes</taxon>
        <taxon>Mycobacteriales</taxon>
        <taxon>Mycobacteriaceae</taxon>
        <taxon>Mycobacterium</taxon>
    </lineage>
</organism>
<dbReference type="InterPro" id="IPR038332">
    <property type="entry name" value="PPE_sf"/>
</dbReference>
<protein>
    <recommendedName>
        <fullName evidence="1">PE domain-containing protein</fullName>
    </recommendedName>
</protein>
<gene>
    <name evidence="2" type="ORF">A5634_00835</name>
</gene>
<reference evidence="2 3" key="1">
    <citation type="submission" date="2016-06" db="EMBL/GenBank/DDBJ databases">
        <authorList>
            <person name="Kjaerup R.B."/>
            <person name="Dalgaard T.S."/>
            <person name="Juul-Madsen H.R."/>
        </authorList>
    </citation>
    <scope>NUCLEOTIDE SEQUENCE [LARGE SCALE GENOMIC DNA]</scope>
    <source>
        <strain evidence="2 3">1165133.8</strain>
    </source>
</reference>
<dbReference type="Gene3D" id="1.10.287.850">
    <property type="entry name" value="HP0062-like domain"/>
    <property type="match status" value="1"/>
</dbReference>
<dbReference type="SUPFAM" id="SSF140459">
    <property type="entry name" value="PE/PPE dimer-like"/>
    <property type="match status" value="1"/>
</dbReference>
<proteinExistence type="predicted"/>
<feature type="domain" description="PE" evidence="1">
    <location>
        <begin position="4"/>
        <end position="93"/>
    </location>
</feature>
<dbReference type="Pfam" id="PF00934">
    <property type="entry name" value="PE"/>
    <property type="match status" value="1"/>
</dbReference>
<dbReference type="InterPro" id="IPR000084">
    <property type="entry name" value="PE-PGRS_N"/>
</dbReference>
<dbReference type="RefSeq" id="WP_065142426.1">
    <property type="nucleotide sequence ID" value="NZ_LZLS01000013.1"/>
</dbReference>
<evidence type="ECO:0000313" key="2">
    <source>
        <dbReference type="EMBL" id="OBK31020.1"/>
    </source>
</evidence>
<sequence length="446" mass="44847">MSYVIAAPDLMQGAAQDLAGLRASLAEATATLTGPTTGIAAAAQDEISTAVAALFGSFGEEFQAINTQVHEFHQQFVGSLNAGAAAYASAEAASLPALAATGLGSVQTLLTNTVSNLQSLQSAVMANPAPLLRQFVTNQAGYAQAIVSALQNPPSLLSLLPTNPAALVQGFVNQQIGYAQTVSTALTNAARDFGTGVMALPTSLQTALGQLAAGDVPGAVRSAVAGFGNLFFTGLSATQDPTTFLINISPTGSLGDLLPILTIPGQMAQNFTDLLPTGSVPFQISQHVTNVVKTLTDTSQTLDLNTGVLHVGSPLVLGLDALGPAITTLNGIGSSASAVANALQTGDVLGATTALLNAPATILDSFLNGQGTLPLSVSLGDLTTTTNLPVGGLLTPAQFASLTIDIFGTTGTIPLFGTQFGGIIPGLLTFLPEQLAEAIGAPAFPV</sequence>
<evidence type="ECO:0000259" key="1">
    <source>
        <dbReference type="Pfam" id="PF00934"/>
    </source>
</evidence>
<evidence type="ECO:0000313" key="3">
    <source>
        <dbReference type="Proteomes" id="UP000093928"/>
    </source>
</evidence>